<comment type="caution">
    <text evidence="2">The sequence shown here is derived from an EMBL/GenBank/DDBJ whole genome shotgun (WGS) entry which is preliminary data.</text>
</comment>
<dbReference type="STRING" id="285568.AQJ66_02725"/>
<evidence type="ECO:0000256" key="1">
    <source>
        <dbReference type="SAM" id="MobiDB-lite"/>
    </source>
</evidence>
<name>A0A101TCT9_9ACTN</name>
<feature type="region of interest" description="Disordered" evidence="1">
    <location>
        <begin position="40"/>
        <end position="103"/>
    </location>
</feature>
<keyword evidence="3" id="KW-1185">Reference proteome</keyword>
<evidence type="ECO:0000313" key="2">
    <source>
        <dbReference type="EMBL" id="KUN89987.1"/>
    </source>
</evidence>
<proteinExistence type="predicted"/>
<dbReference type="RefSeq" id="WP_061915788.1">
    <property type="nucleotide sequence ID" value="NZ_KQ948851.1"/>
</dbReference>
<feature type="compositionally biased region" description="Low complexity" evidence="1">
    <location>
        <begin position="44"/>
        <end position="53"/>
    </location>
</feature>
<feature type="region of interest" description="Disordered" evidence="1">
    <location>
        <begin position="123"/>
        <end position="152"/>
    </location>
</feature>
<dbReference type="Proteomes" id="UP000053024">
    <property type="component" value="Unassembled WGS sequence"/>
</dbReference>
<reference evidence="2 3" key="1">
    <citation type="submission" date="2015-10" db="EMBL/GenBank/DDBJ databases">
        <title>Draft genome sequence of Streptomyces bungoensis DSM 41781, type strain for the species Streptomyces bungoensis.</title>
        <authorList>
            <person name="Ruckert C."/>
            <person name="Winkler A."/>
            <person name="Kalinowski J."/>
            <person name="Kampfer P."/>
            <person name="Glaeser S."/>
        </authorList>
    </citation>
    <scope>NUCLEOTIDE SEQUENCE [LARGE SCALE GENOMIC DNA]</scope>
    <source>
        <strain evidence="2 3">DSM 41781</strain>
    </source>
</reference>
<dbReference type="EMBL" id="LMWX01000003">
    <property type="protein sequence ID" value="KUN89987.1"/>
    <property type="molecule type" value="Genomic_DNA"/>
</dbReference>
<protein>
    <submittedName>
        <fullName evidence="2">Uncharacterized protein</fullName>
    </submittedName>
</protein>
<evidence type="ECO:0000313" key="3">
    <source>
        <dbReference type="Proteomes" id="UP000053024"/>
    </source>
</evidence>
<organism evidence="2 3">
    <name type="scientific">Streptomyces bungoensis</name>
    <dbReference type="NCBI Taxonomy" id="285568"/>
    <lineage>
        <taxon>Bacteria</taxon>
        <taxon>Bacillati</taxon>
        <taxon>Actinomycetota</taxon>
        <taxon>Actinomycetes</taxon>
        <taxon>Kitasatosporales</taxon>
        <taxon>Streptomycetaceae</taxon>
        <taxon>Streptomyces</taxon>
    </lineage>
</organism>
<sequence length="152" mass="16564">MNQAEADLGIPSLLLTGHDVKCTPGVFDEATYRRAMHGLRTRAARPAAQQPTPAGTPSRSAPARRTPCKTPGRPRHPARAAQHTARLPEKPVAPRTPPPISNRLKPRLATALFRRYLRACIPTGPDHTSPLTGARPEGVLTESQRVGQRHHH</sequence>
<dbReference type="AlphaFoldDB" id="A0A101TCT9"/>
<accession>A0A101TCT9</accession>
<gene>
    <name evidence="2" type="ORF">AQJ66_02725</name>
</gene>
<dbReference type="OrthoDB" id="4300281at2"/>